<dbReference type="InterPro" id="IPR054836">
    <property type="entry name" value="Tn5_transposase"/>
</dbReference>
<evidence type="ECO:0000313" key="3">
    <source>
        <dbReference type="Proteomes" id="UP000183410"/>
    </source>
</evidence>
<dbReference type="Proteomes" id="UP000183410">
    <property type="component" value="Unassembled WGS sequence"/>
</dbReference>
<dbReference type="SUPFAM" id="SSF53098">
    <property type="entry name" value="Ribonuclease H-like"/>
    <property type="match status" value="1"/>
</dbReference>
<dbReference type="InterPro" id="IPR047768">
    <property type="entry name" value="Tn5p-like"/>
</dbReference>
<dbReference type="AlphaFoldDB" id="A0A1I2FL72"/>
<dbReference type="Gene3D" id="3.90.350.10">
    <property type="entry name" value="Transposase Inhibitor Protein From Tn5, Chain A, domain 1"/>
    <property type="match status" value="1"/>
</dbReference>
<dbReference type="InterPro" id="IPR014737">
    <property type="entry name" value="Transposase_Tn5-like_C"/>
</dbReference>
<dbReference type="PANTHER" id="PTHR37319">
    <property type="entry name" value="TRANSPOSASE"/>
    <property type="match status" value="1"/>
</dbReference>
<evidence type="ECO:0000313" key="2">
    <source>
        <dbReference type="EMBL" id="SFF06045.1"/>
    </source>
</evidence>
<proteinExistence type="predicted"/>
<dbReference type="EMBL" id="FONN01000012">
    <property type="protein sequence ID" value="SFF06045.1"/>
    <property type="molecule type" value="Genomic_DNA"/>
</dbReference>
<sequence length="150" mass="17299">MDVTNLDEAVEKVQGYIHRWKIERFHYILKSGCEVEKLQSRTAERLEKLILFYSIISVRILGMTYLARKHPDESCTTFLEEEEWRVLYCISNRTSLAPSIPPTIKEAVSYLAKLGGFLGRKGDGEPGAKVIWKGLNQLHTVLKHYKYLSP</sequence>
<reference evidence="3" key="1">
    <citation type="submission" date="2016-10" db="EMBL/GenBank/DDBJ databases">
        <authorList>
            <person name="Varghese N."/>
            <person name="Submissions S."/>
        </authorList>
    </citation>
    <scope>NUCLEOTIDE SEQUENCE [LARGE SCALE GENOMIC DNA]</scope>
    <source>
        <strain evidence="3">CGMCC 1.10223</strain>
    </source>
</reference>
<evidence type="ECO:0000259" key="1">
    <source>
        <dbReference type="Pfam" id="PF02281"/>
    </source>
</evidence>
<dbReference type="PANTHER" id="PTHR37319:SF1">
    <property type="entry name" value="TRANSPOSASE TN5 DIMERISATION DOMAIN-CONTAINING PROTEIN"/>
    <property type="match status" value="1"/>
</dbReference>
<dbReference type="InterPro" id="IPR003201">
    <property type="entry name" value="Transposase_Tn5"/>
</dbReference>
<feature type="domain" description="Transposase Tn5 dimerisation" evidence="1">
    <location>
        <begin position="55"/>
        <end position="146"/>
    </location>
</feature>
<organism evidence="2 3">
    <name type="scientific">Paenibacillus algorifonticola</name>
    <dbReference type="NCBI Taxonomy" id="684063"/>
    <lineage>
        <taxon>Bacteria</taxon>
        <taxon>Bacillati</taxon>
        <taxon>Bacillota</taxon>
        <taxon>Bacilli</taxon>
        <taxon>Bacillales</taxon>
        <taxon>Paenibacillaceae</taxon>
        <taxon>Paenibacillus</taxon>
    </lineage>
</organism>
<name>A0A1I2FL72_9BACL</name>
<dbReference type="RefSeq" id="WP_046232427.1">
    <property type="nucleotide sequence ID" value="NZ_FONN01000012.1"/>
</dbReference>
<dbReference type="Gene3D" id="1.10.740.10">
    <property type="entry name" value="Transferase Inhibitor Protein From Tn5, Chain"/>
    <property type="match status" value="1"/>
</dbReference>
<dbReference type="InterPro" id="IPR012337">
    <property type="entry name" value="RNaseH-like_sf"/>
</dbReference>
<gene>
    <name evidence="2" type="ORF">SAMN04487969_112162</name>
</gene>
<protein>
    <submittedName>
        <fullName evidence="2">Transposase Tn5 dimerisation domain-containing protein</fullName>
    </submittedName>
</protein>
<dbReference type="NCBIfam" id="NF033590">
    <property type="entry name" value="transpos_IS4_3"/>
    <property type="match status" value="1"/>
</dbReference>
<dbReference type="Pfam" id="PF02281">
    <property type="entry name" value="Dimer_Tnp_Tn5"/>
    <property type="match status" value="1"/>
</dbReference>
<accession>A0A1I2FL72</accession>
<keyword evidence="3" id="KW-1185">Reference proteome</keyword>